<name>B1VNC7_STRGG</name>
<reference evidence="2" key="3">
    <citation type="journal article" date="2008" name="J. Biol. Chem.">
        <title>Phenolic lipids synthesized by type III polyketide synthase confer penicillin resistance on Streptomyces griseus.</title>
        <authorList>
            <person name="Funabashi M."/>
            <person name="Funa N."/>
            <person name="Horinouchi S."/>
        </authorList>
    </citation>
    <scope>NUCLEOTIDE SEQUENCE</scope>
    <source>
        <strain evidence="2">NBRC 13350</strain>
    </source>
</reference>
<gene>
    <name evidence="2" type="ordered locus">SGR_121t</name>
    <name evidence="3" type="ordered locus">SGR_7018t</name>
</gene>
<protein>
    <submittedName>
        <fullName evidence="2">Uncharacterized protein</fullName>
    </submittedName>
</protein>
<dbReference type="EMBL" id="AP009493">
    <property type="protein sequence ID" value="BAG23845.1"/>
    <property type="molecule type" value="Genomic_DNA"/>
</dbReference>
<reference evidence="2" key="2">
    <citation type="journal article" date="2008" name="J. Bacteriol.">
        <title>The genome sequence of the streptomycin-producing microorganism Streptomyces griseus IFO 13350.</title>
        <authorList>
            <person name="Ohnishi Y."/>
            <person name="Ishikawa J."/>
            <person name="Hara H."/>
            <person name="Suzuki H."/>
            <person name="Ikenoya M."/>
            <person name="Ikeda H."/>
            <person name="Yamashita A."/>
            <person name="Hattori M."/>
            <person name="Horinouchi S."/>
        </authorList>
    </citation>
    <scope>NUCLEOTIDE SEQUENCE</scope>
    <source>
        <strain evidence="2">NBRC 13350</strain>
    </source>
</reference>
<dbReference type="eggNOG" id="COG3012">
    <property type="taxonomic scope" value="Bacteria"/>
</dbReference>
<reference evidence="4" key="1">
    <citation type="journal article" date="2008" name="J. Bacteriol.">
        <title>Genome sequence of the streptomycin-producing microorganism Streptomyces griseus IFO 13350.</title>
        <authorList>
            <person name="Ohnishi Y."/>
            <person name="Ishikawa J."/>
            <person name="Hara H."/>
            <person name="Suzuki H."/>
            <person name="Ikenoya M."/>
            <person name="Ikeda H."/>
            <person name="Yamashita A."/>
            <person name="Hattori M."/>
            <person name="Horinouchi S."/>
        </authorList>
    </citation>
    <scope>NUCLEOTIDE SEQUENCE [LARGE SCALE GENOMIC DNA]</scope>
    <source>
        <strain evidence="4">JCM 4626 / NBRC 13350</strain>
    </source>
</reference>
<dbReference type="KEGG" id="sgr:SGR_121t"/>
<evidence type="ECO:0000313" key="2">
    <source>
        <dbReference type="EMBL" id="BAG16950.1"/>
    </source>
</evidence>
<feature type="region of interest" description="Disordered" evidence="1">
    <location>
        <begin position="1"/>
        <end position="22"/>
    </location>
</feature>
<dbReference type="EMBL" id="AP009493">
    <property type="protein sequence ID" value="BAG16950.1"/>
    <property type="molecule type" value="Genomic_DNA"/>
</dbReference>
<sequence>MLRVSKPVSHQWDGKEEADGRGSVSAASYDLGMAYESARDLPSYLELERQLKVVRFLGRSNRKLADAIRLQLREFGDTVDAFYDLFGGKHWIFHDRLPLEPVRAIVANAGEDVDGAERKLIELYHDAESLPFMILPLRKLPAMRRRLTLVERARQDYFAGRYYATVQVLLSVMDGFVNEFESVRRGLHARAPEELQAWDSVVGHHRGLQHAHKTFTKGRTATLEEPVYELYRNGIVHGSILNYDNLTVATKAWNRLFAVADWAAARLKQQEHQSKEPVTLSSVGRQLKELTSTALRQAEINRVNEKWNPGRHLPGSETFNSHPAHTHTRELLNCWMRRNYGSLSDLLTYDLHTRHGKAVRSEVRRVYDPFVLSAFEILSIHHDMAAACTVTATLDHGSSATTEVELRWVREDAQSYPTPEPWPGNWRLVTWDPRCYLGRIAPSSSR</sequence>
<evidence type="ECO:0000313" key="3">
    <source>
        <dbReference type="EMBL" id="BAG23845.1"/>
    </source>
</evidence>
<accession>B1VNC7</accession>
<reference evidence="2" key="4">
    <citation type="journal article" date="2008" name="Microbiology">
        <title>Conditionally positive effect of the TetR-family transcriptional regulator AtrA on streptomycin production by Streptomyces griseus.</title>
        <authorList>
            <person name="Hirano S."/>
            <person name="Tanaka K."/>
            <person name="Ohnishi Y."/>
            <person name="Horinouchi S."/>
        </authorList>
    </citation>
    <scope>NUCLEOTIDE SEQUENCE</scope>
    <source>
        <strain evidence="2">NBRC 13350</strain>
    </source>
</reference>
<dbReference type="Proteomes" id="UP000001685">
    <property type="component" value="Chromosome"/>
</dbReference>
<dbReference type="HOGENOM" id="CLU_051477_0_0_11"/>
<organism evidence="2 4">
    <name type="scientific">Streptomyces griseus subsp. griseus (strain JCM 4626 / CBS 651.72 / NBRC 13350 / KCC S-0626 / ISP 5235)</name>
    <dbReference type="NCBI Taxonomy" id="455632"/>
    <lineage>
        <taxon>Bacteria</taxon>
        <taxon>Bacillati</taxon>
        <taxon>Actinomycetota</taxon>
        <taxon>Actinomycetes</taxon>
        <taxon>Kitasatosporales</taxon>
        <taxon>Streptomycetaceae</taxon>
        <taxon>Streptomyces</taxon>
    </lineage>
</organism>
<evidence type="ECO:0000256" key="1">
    <source>
        <dbReference type="SAM" id="MobiDB-lite"/>
    </source>
</evidence>
<proteinExistence type="predicted"/>
<dbReference type="KEGG" id="sgr:SGR_7018t"/>
<evidence type="ECO:0000313" key="4">
    <source>
        <dbReference type="Proteomes" id="UP000001685"/>
    </source>
</evidence>
<dbReference type="AlphaFoldDB" id="B1VNC7"/>